<keyword evidence="2" id="KW-0472">Membrane</keyword>
<evidence type="ECO:0000313" key="5">
    <source>
        <dbReference type="EMBL" id="CDM66180.1"/>
    </source>
</evidence>
<dbReference type="SUPFAM" id="SSF109604">
    <property type="entry name" value="HD-domain/PDEase-like"/>
    <property type="match status" value="1"/>
</dbReference>
<dbReference type="PROSITE" id="PS50885">
    <property type="entry name" value="HAMP"/>
    <property type="match status" value="1"/>
</dbReference>
<feature type="transmembrane region" description="Helical" evidence="2">
    <location>
        <begin position="310"/>
        <end position="329"/>
    </location>
</feature>
<evidence type="ECO:0000256" key="2">
    <source>
        <dbReference type="SAM" id="Phobius"/>
    </source>
</evidence>
<dbReference type="Pfam" id="PF00672">
    <property type="entry name" value="HAMP"/>
    <property type="match status" value="1"/>
</dbReference>
<dbReference type="EMBL" id="CBXV010000007">
    <property type="protein sequence ID" value="CDM66180.1"/>
    <property type="molecule type" value="Genomic_DNA"/>
</dbReference>
<dbReference type="Gene3D" id="6.10.340.10">
    <property type="match status" value="1"/>
</dbReference>
<dbReference type="SMART" id="SM00304">
    <property type="entry name" value="HAMP"/>
    <property type="match status" value="1"/>
</dbReference>
<sequence length="605" mass="66517">MPIRLKRIRLLHIVLGTLLVIGPIPLAVAGWLLSDRSATELRSVEARYQVQLVRDKARQIELFGQRYRDVVTGLARAFELAGGVRVMGATGSDARLRRALQDDPNLLALAILPVQGEPHLAYKPDAITREEVDESIAAVLARVSGKGVVTGRPRLIRSSQEMGWTIAAPVMSGTNDEEISAAVVAVVSFQDVFRIVWQSATRSADDLLTAGVPVIFVVDDNGRAVAHPDPGVALASKSMVDFKVVQDWMEMGAQVESALSPFVMERDGKRVAMLGAYATAELGPDTRLGIISVQDERAALRSVSDMRAQIWGISLVGATIALIAGVLFARQLTRPVQELAAGARRIASGDFSYRLRISSRTELGELGASFNRMTDQLERFIEDLRRAADENRELFIGTVKALATAIDNKDPYTRGHSERVSRFSVAIARRLGLTEDEVEKVRISALLHDVGKIGIDDRILKKPAPLTDEEFEIMKQHPQKGYRIMSQIPAMREFLPGIYMHHERLDGLGYPQGLKEDEIPLQARIISVADSFDAMTTDRPYQRGMSAETALELIQSHVGTRYDGRVVQALIEAYRSGQVRPVGVRPSRSTEQLAPASVPLERISA</sequence>
<organism evidence="5 6">
    <name type="scientific">Pyrinomonas methylaliphatogenes</name>
    <dbReference type="NCBI Taxonomy" id="454194"/>
    <lineage>
        <taxon>Bacteria</taxon>
        <taxon>Pseudomonadati</taxon>
        <taxon>Acidobacteriota</taxon>
        <taxon>Blastocatellia</taxon>
        <taxon>Blastocatellales</taxon>
        <taxon>Pyrinomonadaceae</taxon>
        <taxon>Pyrinomonas</taxon>
    </lineage>
</organism>
<dbReference type="InterPro" id="IPR037522">
    <property type="entry name" value="HD_GYP_dom"/>
</dbReference>
<dbReference type="STRING" id="454194.PYK22_02192"/>
<dbReference type="Pfam" id="PF13487">
    <property type="entry name" value="HD_5"/>
    <property type="match status" value="1"/>
</dbReference>
<keyword evidence="2" id="KW-0812">Transmembrane</keyword>
<dbReference type="Gene3D" id="1.10.3210.10">
    <property type="entry name" value="Hypothetical protein af1432"/>
    <property type="match status" value="1"/>
</dbReference>
<evidence type="ECO:0000259" key="4">
    <source>
        <dbReference type="PROSITE" id="PS51832"/>
    </source>
</evidence>
<dbReference type="PROSITE" id="PS51832">
    <property type="entry name" value="HD_GYP"/>
    <property type="match status" value="1"/>
</dbReference>
<gene>
    <name evidence="5" type="ORF">PYK22_02192</name>
</gene>
<evidence type="ECO:0000313" key="6">
    <source>
        <dbReference type="Proteomes" id="UP000031518"/>
    </source>
</evidence>
<dbReference type="SMART" id="SM00471">
    <property type="entry name" value="HDc"/>
    <property type="match status" value="1"/>
</dbReference>
<proteinExistence type="predicted"/>
<dbReference type="CDD" id="cd00077">
    <property type="entry name" value="HDc"/>
    <property type="match status" value="1"/>
</dbReference>
<feature type="domain" description="HAMP" evidence="3">
    <location>
        <begin position="330"/>
        <end position="382"/>
    </location>
</feature>
<dbReference type="Proteomes" id="UP000031518">
    <property type="component" value="Unassembled WGS sequence"/>
</dbReference>
<feature type="region of interest" description="Disordered" evidence="1">
    <location>
        <begin position="582"/>
        <end position="605"/>
    </location>
</feature>
<protein>
    <submittedName>
        <fullName evidence="5">HD-GYP domain-containing protein</fullName>
    </submittedName>
</protein>
<accession>A0A0B6X1D5</accession>
<dbReference type="PANTHER" id="PTHR43155">
    <property type="entry name" value="CYCLIC DI-GMP PHOSPHODIESTERASE PA4108-RELATED"/>
    <property type="match status" value="1"/>
</dbReference>
<reference evidence="5 6" key="2">
    <citation type="submission" date="2015-01" db="EMBL/GenBank/DDBJ databases">
        <title>Complete genome sequence of Pyrinomonas methylaliphatogenes type strain K22T.</title>
        <authorList>
            <person name="Lee K.C.Y."/>
            <person name="Power J.F."/>
            <person name="Dunfield P.F."/>
            <person name="Morgan X.C."/>
            <person name="Huttenhower C."/>
            <person name="Stott M.B."/>
        </authorList>
    </citation>
    <scope>NUCLEOTIDE SEQUENCE [LARGE SCALE GENOMIC DNA]</scope>
    <source>
        <strain evidence="5 6">K22</strain>
    </source>
</reference>
<dbReference type="InterPro" id="IPR003660">
    <property type="entry name" value="HAMP_dom"/>
</dbReference>
<reference evidence="5 6" key="1">
    <citation type="submission" date="2013-12" db="EMBL/GenBank/DDBJ databases">
        <authorList>
            <person name="Stott M."/>
        </authorList>
    </citation>
    <scope>NUCLEOTIDE SEQUENCE [LARGE SCALE GENOMIC DNA]</scope>
    <source>
        <strain evidence="5 6">K22</strain>
    </source>
</reference>
<evidence type="ECO:0000256" key="1">
    <source>
        <dbReference type="SAM" id="MobiDB-lite"/>
    </source>
</evidence>
<dbReference type="GO" id="GO:0007165">
    <property type="term" value="P:signal transduction"/>
    <property type="evidence" value="ECO:0007669"/>
    <property type="project" value="InterPro"/>
</dbReference>
<dbReference type="CDD" id="cd06225">
    <property type="entry name" value="HAMP"/>
    <property type="match status" value="1"/>
</dbReference>
<evidence type="ECO:0000259" key="3">
    <source>
        <dbReference type="PROSITE" id="PS50885"/>
    </source>
</evidence>
<name>A0A0B6X1D5_9BACT</name>
<keyword evidence="6" id="KW-1185">Reference proteome</keyword>
<dbReference type="InterPro" id="IPR003607">
    <property type="entry name" value="HD/PDEase_dom"/>
</dbReference>
<dbReference type="AlphaFoldDB" id="A0A0B6X1D5"/>
<dbReference type="GO" id="GO:0016020">
    <property type="term" value="C:membrane"/>
    <property type="evidence" value="ECO:0007669"/>
    <property type="project" value="InterPro"/>
</dbReference>
<dbReference type="PANTHER" id="PTHR43155:SF2">
    <property type="entry name" value="CYCLIC DI-GMP PHOSPHODIESTERASE PA4108"/>
    <property type="match status" value="1"/>
</dbReference>
<feature type="domain" description="HD-GYP" evidence="4">
    <location>
        <begin position="391"/>
        <end position="586"/>
    </location>
</feature>
<dbReference type="SUPFAM" id="SSF158472">
    <property type="entry name" value="HAMP domain-like"/>
    <property type="match status" value="1"/>
</dbReference>
<dbReference type="RefSeq" id="WP_060635570.1">
    <property type="nucleotide sequence ID" value="NZ_CBXV010000007.1"/>
</dbReference>
<keyword evidence="2" id="KW-1133">Transmembrane helix</keyword>